<dbReference type="RefSeq" id="WP_192039187.1">
    <property type="nucleotide sequence ID" value="NZ_JACYWE010000005.1"/>
</dbReference>
<keyword evidence="2" id="KW-0436">Ligase</keyword>
<protein>
    <submittedName>
        <fullName evidence="6">AMP-binding protein</fullName>
    </submittedName>
</protein>
<dbReference type="InterPro" id="IPR045851">
    <property type="entry name" value="AMP-bd_C_sf"/>
</dbReference>
<accession>A0A927JCQ3</accession>
<dbReference type="Gene3D" id="3.40.50.12780">
    <property type="entry name" value="N-terminal domain of ligase-like"/>
    <property type="match status" value="1"/>
</dbReference>
<dbReference type="Gene3D" id="3.30.300.30">
    <property type="match status" value="1"/>
</dbReference>
<proteinExistence type="inferred from homology"/>
<dbReference type="PANTHER" id="PTHR43201:SF5">
    <property type="entry name" value="MEDIUM-CHAIN ACYL-COA LIGASE ACSF2, MITOCHONDRIAL"/>
    <property type="match status" value="1"/>
</dbReference>
<dbReference type="InterPro" id="IPR000873">
    <property type="entry name" value="AMP-dep_synth/lig_dom"/>
</dbReference>
<feature type="domain" description="AMP-dependent synthetase/ligase" evidence="4">
    <location>
        <begin position="207"/>
        <end position="565"/>
    </location>
</feature>
<evidence type="ECO:0000256" key="3">
    <source>
        <dbReference type="SAM" id="MobiDB-lite"/>
    </source>
</evidence>
<dbReference type="Pfam" id="PF00501">
    <property type="entry name" value="AMP-binding"/>
    <property type="match status" value="1"/>
</dbReference>
<gene>
    <name evidence="6" type="ORF">HT102_09465</name>
</gene>
<name>A0A927JCQ3_9ACTN</name>
<dbReference type="InterPro" id="IPR019587">
    <property type="entry name" value="Polyketide_cyclase/dehydratase"/>
</dbReference>
<evidence type="ECO:0000313" key="6">
    <source>
        <dbReference type="EMBL" id="MBD8506713.1"/>
    </source>
</evidence>
<dbReference type="Pfam" id="PF10604">
    <property type="entry name" value="Polyketide_cyc2"/>
    <property type="match status" value="1"/>
</dbReference>
<feature type="domain" description="AMP-binding enzyme C-terminal" evidence="5">
    <location>
        <begin position="613"/>
        <end position="688"/>
    </location>
</feature>
<evidence type="ECO:0000256" key="2">
    <source>
        <dbReference type="ARBA" id="ARBA00022598"/>
    </source>
</evidence>
<dbReference type="InterPro" id="IPR023393">
    <property type="entry name" value="START-like_dom_sf"/>
</dbReference>
<dbReference type="GO" id="GO:0031956">
    <property type="term" value="F:medium-chain fatty acid-CoA ligase activity"/>
    <property type="evidence" value="ECO:0007669"/>
    <property type="project" value="TreeGrafter"/>
</dbReference>
<dbReference type="CDD" id="cd04433">
    <property type="entry name" value="AFD_class_I"/>
    <property type="match status" value="1"/>
</dbReference>
<dbReference type="GO" id="GO:0006631">
    <property type="term" value="P:fatty acid metabolic process"/>
    <property type="evidence" value="ECO:0007669"/>
    <property type="project" value="TreeGrafter"/>
</dbReference>
<dbReference type="SUPFAM" id="SSF55961">
    <property type="entry name" value="Bet v1-like"/>
    <property type="match status" value="1"/>
</dbReference>
<reference evidence="6" key="1">
    <citation type="submission" date="2020-09" db="EMBL/GenBank/DDBJ databases">
        <title>Hoyosella lacisalsi sp. nov., a halotolerant actinobacterium isolated from soil of Lake Gudzhirganskoe.</title>
        <authorList>
            <person name="Yang Q."/>
            <person name="Guo P.Y."/>
            <person name="Liu S.W."/>
            <person name="Li F.N."/>
            <person name="Sun C.H."/>
        </authorList>
    </citation>
    <scope>NUCLEOTIDE SEQUENCE</scope>
    <source>
        <strain evidence="6">G463</strain>
    </source>
</reference>
<organism evidence="6 7">
    <name type="scientific">Lolliginicoccus lacisalsi</name>
    <dbReference type="NCBI Taxonomy" id="2742202"/>
    <lineage>
        <taxon>Bacteria</taxon>
        <taxon>Bacillati</taxon>
        <taxon>Actinomycetota</taxon>
        <taxon>Actinomycetes</taxon>
        <taxon>Mycobacteriales</taxon>
        <taxon>Hoyosellaceae</taxon>
        <taxon>Lolliginicoccus</taxon>
    </lineage>
</organism>
<comment type="caution">
    <text evidence="6">The sequence shown here is derived from an EMBL/GenBank/DDBJ whole genome shotgun (WGS) entry which is preliminary data.</text>
</comment>
<dbReference type="InterPro" id="IPR042099">
    <property type="entry name" value="ANL_N_sf"/>
</dbReference>
<dbReference type="Proteomes" id="UP000642993">
    <property type="component" value="Unassembled WGS sequence"/>
</dbReference>
<dbReference type="SUPFAM" id="SSF56801">
    <property type="entry name" value="Acetyl-CoA synthetase-like"/>
    <property type="match status" value="1"/>
</dbReference>
<dbReference type="Pfam" id="PF13193">
    <property type="entry name" value="AMP-binding_C"/>
    <property type="match status" value="1"/>
</dbReference>
<dbReference type="EMBL" id="JACYWE010000005">
    <property type="protein sequence ID" value="MBD8506713.1"/>
    <property type="molecule type" value="Genomic_DNA"/>
</dbReference>
<dbReference type="PANTHER" id="PTHR43201">
    <property type="entry name" value="ACYL-COA SYNTHETASE"/>
    <property type="match status" value="1"/>
</dbReference>
<keyword evidence="7" id="KW-1185">Reference proteome</keyword>
<evidence type="ECO:0000259" key="5">
    <source>
        <dbReference type="Pfam" id="PF13193"/>
    </source>
</evidence>
<dbReference type="AlphaFoldDB" id="A0A927JCQ3"/>
<comment type="similarity">
    <text evidence="1">Belongs to the ATP-dependent AMP-binding enzyme family.</text>
</comment>
<evidence type="ECO:0000256" key="1">
    <source>
        <dbReference type="ARBA" id="ARBA00006432"/>
    </source>
</evidence>
<dbReference type="Gene3D" id="3.30.530.20">
    <property type="match status" value="1"/>
</dbReference>
<evidence type="ECO:0000313" key="7">
    <source>
        <dbReference type="Proteomes" id="UP000642993"/>
    </source>
</evidence>
<feature type="region of interest" description="Disordered" evidence="3">
    <location>
        <begin position="343"/>
        <end position="362"/>
    </location>
</feature>
<dbReference type="InterPro" id="IPR025110">
    <property type="entry name" value="AMP-bd_C"/>
</dbReference>
<dbReference type="CDD" id="cd07812">
    <property type="entry name" value="SRPBCC"/>
    <property type="match status" value="1"/>
</dbReference>
<evidence type="ECO:0000259" key="4">
    <source>
        <dbReference type="Pfam" id="PF00501"/>
    </source>
</evidence>
<sequence length="697" mass="74518">MKFEHKIEIDAPPEVVWEACADPVRVAGFVGPDMTVTPAQAGQQPALDARYRVHLKLGAALVGGDVIIVDYTPAREFAWNAFTGVDHRLRLRFRSRGNGRTALTLRFSYDAPGVLGAVADLVAYPRVHAMFSHALEAAKIKIEQQATPPRPPPSLPRRAAQELANASVLARSGIVRPMMPTTLLRLAWAARTWGLSLGTAVAAGAIRNADAPLVIDEFGTKTYAEVDARSDAIACGLAMHGVTENDTVAVLARNHGGLIEAVAAAAKTGADVLLLNTGFSGPQLREVTSREAVHALIHDTEFHHLVADAPEHMARVLCDAEPDDGEPGSGALSLAALADRYRGRRPPVPGRSGKITILTSGTTGTPRGAARGAIAAGGTPSLEAPAALLGRIPLRSGMRIGLAAPAFHAWGLANLAMALGLGASVVMRRRFNAEEWLAEIERSKCEAFIAIPVMLQRILDLPQDVRDRYDTSSLQVVAVSGSALAGDLATRWMDAFGDTLYNLYGSTEVAYATIATPRDLRAAPRTAGRPARGTTVRLLDESGQVVRQGETGRIYVGNAYLFEGYTRGGDKERIGGLMATGDLGRFDEAGRLFVVGRDDEMIISGGENVYPREVEDVIASHASVAEAACIGVDDEEFGQRLRAFVVVRNGRELTADAVKDLVRGQLARYKVPRDVEFLDALPRNTTGKILKNKLAEP</sequence>
<dbReference type="FunFam" id="3.30.300.30:FF:000008">
    <property type="entry name" value="2,3-dihydroxybenzoate-AMP ligase"/>
    <property type="match status" value="1"/>
</dbReference>